<keyword evidence="1" id="KW-0479">Metal-binding</keyword>
<comment type="caution">
    <text evidence="4">The sequence shown here is derived from an EMBL/GenBank/DDBJ whole genome shotgun (WGS) entry which is preliminary data.</text>
</comment>
<dbReference type="InterPro" id="IPR047153">
    <property type="entry name" value="TRIM45/56/19-like"/>
</dbReference>
<dbReference type="PROSITE" id="PS50119">
    <property type="entry name" value="ZF_BBOX"/>
    <property type="match status" value="2"/>
</dbReference>
<name>A0AA88XVW9_PINIB</name>
<accession>A0AA88XVW9</accession>
<dbReference type="SMART" id="SM00336">
    <property type="entry name" value="BBOX"/>
    <property type="match status" value="2"/>
</dbReference>
<keyword evidence="2" id="KW-0175">Coiled coil</keyword>
<dbReference type="Gene3D" id="3.30.160.60">
    <property type="entry name" value="Classic Zinc Finger"/>
    <property type="match status" value="1"/>
</dbReference>
<keyword evidence="5" id="KW-1185">Reference proteome</keyword>
<dbReference type="CDD" id="cd19756">
    <property type="entry name" value="Bbox2"/>
    <property type="match status" value="1"/>
</dbReference>
<dbReference type="PANTHER" id="PTHR25462">
    <property type="entry name" value="BONUS, ISOFORM C-RELATED"/>
    <property type="match status" value="1"/>
</dbReference>
<proteinExistence type="predicted"/>
<evidence type="ECO:0000313" key="5">
    <source>
        <dbReference type="Proteomes" id="UP001186944"/>
    </source>
</evidence>
<dbReference type="Gene3D" id="2.120.10.30">
    <property type="entry name" value="TolB, C-terminal domain"/>
    <property type="match status" value="1"/>
</dbReference>
<dbReference type="InterPro" id="IPR000315">
    <property type="entry name" value="Znf_B-box"/>
</dbReference>
<feature type="domain" description="B box-type" evidence="3">
    <location>
        <begin position="68"/>
        <end position="108"/>
    </location>
</feature>
<dbReference type="SUPFAM" id="SSF101898">
    <property type="entry name" value="NHL repeat"/>
    <property type="match status" value="1"/>
</dbReference>
<evidence type="ECO:0000256" key="1">
    <source>
        <dbReference type="PROSITE-ProRule" id="PRU00024"/>
    </source>
</evidence>
<protein>
    <recommendedName>
        <fullName evidence="3">B box-type domain-containing protein</fullName>
    </recommendedName>
</protein>
<dbReference type="GO" id="GO:0008270">
    <property type="term" value="F:zinc ion binding"/>
    <property type="evidence" value="ECO:0007669"/>
    <property type="project" value="UniProtKB-KW"/>
</dbReference>
<dbReference type="Pfam" id="PF00643">
    <property type="entry name" value="zf-B_box"/>
    <property type="match status" value="2"/>
</dbReference>
<dbReference type="PANTHER" id="PTHR25462:SF296">
    <property type="entry name" value="MEIOTIC P26, ISOFORM F"/>
    <property type="match status" value="1"/>
</dbReference>
<feature type="coiled-coil region" evidence="2">
    <location>
        <begin position="131"/>
        <end position="158"/>
    </location>
</feature>
<evidence type="ECO:0000313" key="4">
    <source>
        <dbReference type="EMBL" id="KAK3088703.1"/>
    </source>
</evidence>
<dbReference type="AlphaFoldDB" id="A0AA88XVW9"/>
<sequence>MLPSKLVHFPYAQRPVPCNVCEDEVPGEYYCQECKQTLCPRCEKSHKRVAATKNHNIVLRGQVGDIDTTTLTCTDHGDQASFHCEKCNIPVCIKCVTGNHQGHKMVNFTEIFEKEKDLLQDDINKIKYHVLPELKKTNEEIKTKKEKYETKMKDISKDMEDEHHARLADLTQIHDDRIKTLGTMQVANVAKFDCHSKEINTKINSCEDILSKFEDANRKRSVGALMKLAKMQMPLYKIGSTIDLPDLPSFEPGNVNSIDAVLGKLHVRSSLSAPKPSRLISPTIVSSFKSPLQGSTSICITMNDEVWLGGDESMELVMVDIKGNVLRRRKIQNRPSVLAGMDCGDIIISPRNDSSNRPEDTDLYFHGRVVRVNGDGTKAKQIYKGSGDYSAIHAVEKTDGNTYIIDGAICAVRVINKDGNVLSTITRTPSGQTVGPVGLVVDKMGNILCADWNNNAVYIIDRNQQMRELVGRSHGIQYPRWLAVDKHNNLWITYDAGNVHVVKYSSP</sequence>
<feature type="domain" description="B box-type" evidence="3">
    <location>
        <begin position="13"/>
        <end position="60"/>
    </location>
</feature>
<organism evidence="4 5">
    <name type="scientific">Pinctada imbricata</name>
    <name type="common">Atlantic pearl-oyster</name>
    <name type="synonym">Pinctada martensii</name>
    <dbReference type="NCBI Taxonomy" id="66713"/>
    <lineage>
        <taxon>Eukaryota</taxon>
        <taxon>Metazoa</taxon>
        <taxon>Spiralia</taxon>
        <taxon>Lophotrochozoa</taxon>
        <taxon>Mollusca</taxon>
        <taxon>Bivalvia</taxon>
        <taxon>Autobranchia</taxon>
        <taxon>Pteriomorphia</taxon>
        <taxon>Pterioida</taxon>
        <taxon>Pterioidea</taxon>
        <taxon>Pteriidae</taxon>
        <taxon>Pinctada</taxon>
    </lineage>
</organism>
<evidence type="ECO:0000256" key="2">
    <source>
        <dbReference type="SAM" id="Coils"/>
    </source>
</evidence>
<dbReference type="SUPFAM" id="SSF57845">
    <property type="entry name" value="B-box zinc-binding domain"/>
    <property type="match status" value="1"/>
</dbReference>
<evidence type="ECO:0000259" key="3">
    <source>
        <dbReference type="PROSITE" id="PS50119"/>
    </source>
</evidence>
<dbReference type="InterPro" id="IPR011042">
    <property type="entry name" value="6-blade_b-propeller_TolB-like"/>
</dbReference>
<keyword evidence="1" id="KW-0862">Zinc</keyword>
<dbReference type="Proteomes" id="UP001186944">
    <property type="component" value="Unassembled WGS sequence"/>
</dbReference>
<reference evidence="4" key="1">
    <citation type="submission" date="2019-08" db="EMBL/GenBank/DDBJ databases">
        <title>The improved chromosome-level genome for the pearl oyster Pinctada fucata martensii using PacBio sequencing and Hi-C.</title>
        <authorList>
            <person name="Zheng Z."/>
        </authorList>
    </citation>
    <scope>NUCLEOTIDE SEQUENCE</scope>
    <source>
        <strain evidence="4">ZZ-2019</strain>
        <tissue evidence="4">Adductor muscle</tissue>
    </source>
</reference>
<gene>
    <name evidence="4" type="ORF">FSP39_022578</name>
</gene>
<keyword evidence="1" id="KW-0863">Zinc-finger</keyword>
<dbReference type="EMBL" id="VSWD01000011">
    <property type="protein sequence ID" value="KAK3088703.1"/>
    <property type="molecule type" value="Genomic_DNA"/>
</dbReference>